<keyword evidence="1" id="KW-0472">Membrane</keyword>
<dbReference type="RefSeq" id="WP_111902041.1">
    <property type="nucleotide sequence ID" value="NZ_QLNP01000006.1"/>
</dbReference>
<dbReference type="Proteomes" id="UP000249166">
    <property type="component" value="Unassembled WGS sequence"/>
</dbReference>
<keyword evidence="1" id="KW-1133">Transmembrane helix</keyword>
<dbReference type="EMBL" id="QLNP01000006">
    <property type="protein sequence ID" value="RAM39232.1"/>
    <property type="molecule type" value="Genomic_DNA"/>
</dbReference>
<comment type="caution">
    <text evidence="2">The sequence shown here is derived from an EMBL/GenBank/DDBJ whole genome shotgun (WGS) entry which is preliminary data.</text>
</comment>
<name>A0A328HL15_ARTGO</name>
<gene>
    <name evidence="2" type="ORF">DBZ45_00535</name>
</gene>
<proteinExistence type="predicted"/>
<keyword evidence="1" id="KW-0812">Transmembrane</keyword>
<feature type="transmembrane region" description="Helical" evidence="1">
    <location>
        <begin position="6"/>
        <end position="24"/>
    </location>
</feature>
<feature type="transmembrane region" description="Helical" evidence="1">
    <location>
        <begin position="45"/>
        <end position="66"/>
    </location>
</feature>
<evidence type="ECO:0000313" key="3">
    <source>
        <dbReference type="Proteomes" id="UP000249166"/>
    </source>
</evidence>
<organism evidence="2 3">
    <name type="scientific">Arthrobacter globiformis</name>
    <dbReference type="NCBI Taxonomy" id="1665"/>
    <lineage>
        <taxon>Bacteria</taxon>
        <taxon>Bacillati</taxon>
        <taxon>Actinomycetota</taxon>
        <taxon>Actinomycetes</taxon>
        <taxon>Micrococcales</taxon>
        <taxon>Micrococcaceae</taxon>
        <taxon>Arthrobacter</taxon>
    </lineage>
</organism>
<sequence length="107" mass="11977">MTIDVSTAGLLAEVIPALLVFLALEDRLSPSNIPRRKWRRRLTRWREAAVVANLFALALCLAIVVTKAEYFLVSWFIAASVAYLVGVLALLFAGMFRTEEGRVPRED</sequence>
<dbReference type="OrthoDB" id="4954410at2"/>
<protein>
    <submittedName>
        <fullName evidence="2">Uncharacterized protein</fullName>
    </submittedName>
</protein>
<reference evidence="2 3" key="1">
    <citation type="submission" date="2018-04" db="EMBL/GenBank/DDBJ databases">
        <title>Bacteria isolated from cave deposits of Manipur.</title>
        <authorList>
            <person name="Sahoo D."/>
            <person name="Sarangthem I."/>
            <person name="Nandeibam J."/>
        </authorList>
    </citation>
    <scope>NUCLEOTIDE SEQUENCE [LARGE SCALE GENOMIC DNA]</scope>
    <source>
        <strain evidence="3">mrc11</strain>
    </source>
</reference>
<feature type="transmembrane region" description="Helical" evidence="1">
    <location>
        <begin position="72"/>
        <end position="96"/>
    </location>
</feature>
<evidence type="ECO:0000313" key="2">
    <source>
        <dbReference type="EMBL" id="RAM39232.1"/>
    </source>
</evidence>
<accession>A0A328HL15</accession>
<dbReference type="AlphaFoldDB" id="A0A328HL15"/>
<evidence type="ECO:0000256" key="1">
    <source>
        <dbReference type="SAM" id="Phobius"/>
    </source>
</evidence>